<dbReference type="RefSeq" id="YP_010673800.1">
    <property type="nucleotide sequence ID" value="NC_070988.1"/>
</dbReference>
<dbReference type="InterPro" id="IPR058008">
    <property type="entry name" value="Gp26_C"/>
</dbReference>
<feature type="domain" description="Phage tail protein C-terminal" evidence="1">
    <location>
        <begin position="810"/>
        <end position="943"/>
    </location>
</feature>
<organism evidence="2 3">
    <name type="scientific">Shigella phage SGF2</name>
    <dbReference type="NCBI Taxonomy" id="2601630"/>
    <lineage>
        <taxon>Viruses</taxon>
        <taxon>Duplodnaviria</taxon>
        <taxon>Heunggongvirae</taxon>
        <taxon>Uroviricota</taxon>
        <taxon>Caudoviricetes</taxon>
        <taxon>Mktvariviridae</taxon>
        <taxon>Gordonclarkvirinae</taxon>
        <taxon>Kuravirus</taxon>
        <taxon>Kuravirus SGF2</taxon>
    </lineage>
</organism>
<protein>
    <submittedName>
        <fullName evidence="2">Putative tail fiber protein</fullName>
    </submittedName>
</protein>
<sequence length="944" mass="101065">MIVYNNQAPDAVNNVGQFGATEGSIGAYKQAAEYAADSKYWALLAESKFGTIDDLIAEVERLYQQGILMKQDIEDLKQDFIDQDARLMSLIAQTNAAVSDANNAVALINQKLIEVQNQLDILLGMSVDVTTLPPGTPATGSFNPTTGVISLGIPEGDPGKDGSVKDLDTAPTGVPELGDLGFYVDKDDNTVHKTTLENIANLIPSVRSVSVNGGPALDGEVALTFNKETVGLGNVLNVAQYSRQEINDKFDKTTKTYQSKAEADADAQYRQVGEQVLVWEATKYEFYTVAANKTLTPVKTEGRILTVNSRSPDSSGNIDITIPTGNPSLYLGEMVMFPYDPTKNISYPGVLPADGRLVSKESALDLGPSLVSGQLPVVSETEWQGGARQYFSWGKLADGVTDADSTNFTSIRLPDWTGGEAIRSPDSNKDANYKGRVQSQIPYIVTVNGKAPDDTNGNVVLTAANVGAFSISNNLSEITNTSQAIKNIGLADHGIATASLVKLSSFDWQTFVFTNSARYYVDYSAMTNRPEGLTYSSDTGLFIEVIGVAGSALEVRIVPFTNTNAKYITYAVRASGAIGSRTFIVREELSSALPVTVSQGGTGATTADDARLALIAAKSGDNYDITSLHNLTTALSMEQGGTGATSETAARVNLKVDKLVQSSTDTKLLDGSGDHTFFITDTDWGYFSNSDSSRIALPIISGGTGGKTPAEASEKLAAMHYQYDSSVYYGGDDLPTGIGFYSGDTSPFPGGNGAPFTYAEIMTISEGGRGGNWSQIGFSTITYEAPRYRQRTSNPSLITNWREFLIRDLNTTVDVNGFVKIASPIVKLKSDGSSEVNDQAQGVTTERLDVGVYKISGTLGFNSDASWGGIEGGFSIPQNSNGLPLLWVDYEVDEEGDITLKTYHRTHEGVPSFASNVIEGVTDGEPIDIPVGRWIDLRVEMPSK</sequence>
<accession>A0A5C1K9B6</accession>
<dbReference type="KEGG" id="vg:77950103"/>
<evidence type="ECO:0000313" key="3">
    <source>
        <dbReference type="Proteomes" id="UP000324598"/>
    </source>
</evidence>
<proteinExistence type="predicted"/>
<keyword evidence="3" id="KW-1185">Reference proteome</keyword>
<dbReference type="Pfam" id="PF25670">
    <property type="entry name" value="Phage_tail_C_2"/>
    <property type="match status" value="1"/>
</dbReference>
<name>A0A5C1K9B6_9CAUD</name>
<evidence type="ECO:0000313" key="2">
    <source>
        <dbReference type="EMBL" id="QEM42584.1"/>
    </source>
</evidence>
<dbReference type="EMBL" id="MN148435">
    <property type="protein sequence ID" value="QEM42584.1"/>
    <property type="molecule type" value="Genomic_DNA"/>
</dbReference>
<dbReference type="GeneID" id="77950103"/>
<reference evidence="2 3" key="1">
    <citation type="submission" date="2019-07" db="EMBL/GenBank/DDBJ databases">
        <title>Complete genome sequence of SGF2, a novel phage infecting Shigella flexneri.</title>
        <authorList>
            <person name="Lu H."/>
            <person name="Liu X."/>
            <person name="Lu M."/>
            <person name="Liu H."/>
        </authorList>
    </citation>
    <scope>NUCLEOTIDE SEQUENCE [LARGE SCALE GENOMIC DNA]</scope>
</reference>
<evidence type="ECO:0000259" key="1">
    <source>
        <dbReference type="Pfam" id="PF25670"/>
    </source>
</evidence>
<dbReference type="Proteomes" id="UP000324598">
    <property type="component" value="Segment"/>
</dbReference>